<dbReference type="Pfam" id="PF00912">
    <property type="entry name" value="Transgly"/>
    <property type="match status" value="1"/>
</dbReference>
<keyword evidence="5 20" id="KW-0808">Transferase</keyword>
<evidence type="ECO:0000256" key="5">
    <source>
        <dbReference type="ARBA" id="ARBA00022679"/>
    </source>
</evidence>
<dbReference type="AlphaFoldDB" id="A0A248TKE4"/>
<keyword evidence="21" id="KW-1185">Reference proteome</keyword>
<evidence type="ECO:0000256" key="3">
    <source>
        <dbReference type="ARBA" id="ARBA00022670"/>
    </source>
</evidence>
<evidence type="ECO:0000256" key="9">
    <source>
        <dbReference type="ARBA" id="ARBA00022984"/>
    </source>
</evidence>
<sequence>MNETFSKIKEKAKAAFGFLTHNKTKKGARITYQVIWNLLLILAITVILGGAFAGATGIGYFASLVKDEPLRSYENMQKDIYNYEETSKLYFAGDVYLGNVRTDLEREEVKLENVSPYLRDAVIATEDEYFYEHEGVVPKAILRALFQEVTNASTQSGGSTLTQQLIKNQILTNEVSFDRKAKEILLALRLENYFDKEEILEAYLNVSTFGRNAEGRNIAGVQAAAQGLFGVDAKDVSIPQAAFIAGMPQSPFGYTPFQQGGGLKDEESLQPGIDRMKVVLKRMYDDERITEKQYKEASEYDIVADFRKPKNDDAIEKYPYLTYEIQDRAKELLASILAEQDGYEEADLTGDLKNEYLILADRALRQNGYHVHSTIDKDIYEAWQKVVKDYPNYGPAKSATYVIDGEEKEVMEPVEVGGQLIENSTGKILSFVGGRGKGVSLNEDLNHATDTLRPNGSTMKPLLVYGPAFELGAAQPGSILPDVPLRLNPGSSDYWPKNYSFTYHGLVSARYAVEQSYNVPAVKLYTDILSQNPAQYLEKMGITTLTAEDKTNRSAALGSLTNGVSVEENTNAFTTFANNGKFVDAYMIDKITDKEGNVIYEHETKEVEVFTPQTAYLTIDVMRGVINSGTATAVKNRLKFSADWAGKTGTGNNFEDAWFVASNPNVTAGLWSGYDTPKSLKASGSLSYSARNNYLWADLMNAAYDVNPELMKPDKTFKRPDGIVSRSFCAISGLIPSQACSEAGLVDTDIFNAKYVPSKSDDSLGTGRIVYIGDKKYLALESTPAEFSEPGMVIDADYIEKLFGIRANPSDLLPKRDKWAKVLVAADKMSENGKKPAAPNAKASGNSITWGQHPENDVIGYRVYKDGKKVASIKAGDSLGYKGGNGEYHVTAVDIAGNESSPSSKVQVGKVKEEEKPKQEDKVKENEPKEEQTDKETETDSKPEEKPEEEKPQGETENPPAEEDQPDTSDEE</sequence>
<dbReference type="GO" id="GO:0071555">
    <property type="term" value="P:cell wall organization"/>
    <property type="evidence" value="ECO:0007669"/>
    <property type="project" value="UniProtKB-KW"/>
</dbReference>
<dbReference type="Pfam" id="PF00905">
    <property type="entry name" value="Transpeptidase"/>
    <property type="match status" value="1"/>
</dbReference>
<keyword evidence="13" id="KW-0961">Cell wall biogenesis/degradation</keyword>
<dbReference type="InterPro" id="IPR023346">
    <property type="entry name" value="Lysozyme-like_dom_sf"/>
</dbReference>
<dbReference type="GO" id="GO:0030288">
    <property type="term" value="C:outer membrane-bounded periplasmic space"/>
    <property type="evidence" value="ECO:0007669"/>
    <property type="project" value="TreeGrafter"/>
</dbReference>
<keyword evidence="2" id="KW-0121">Carboxypeptidase</keyword>
<evidence type="ECO:0000256" key="6">
    <source>
        <dbReference type="ARBA" id="ARBA00022692"/>
    </source>
</evidence>
<gene>
    <name evidence="20" type="ORF">CKF48_16125</name>
</gene>
<feature type="compositionally biased region" description="Acidic residues" evidence="16">
    <location>
        <begin position="960"/>
        <end position="972"/>
    </location>
</feature>
<feature type="transmembrane region" description="Helical" evidence="17">
    <location>
        <begin position="34"/>
        <end position="62"/>
    </location>
</feature>
<dbReference type="PANTHER" id="PTHR32282">
    <property type="entry name" value="BINDING PROTEIN TRANSPEPTIDASE, PUTATIVE-RELATED"/>
    <property type="match status" value="1"/>
</dbReference>
<evidence type="ECO:0000256" key="11">
    <source>
        <dbReference type="ARBA" id="ARBA00023136"/>
    </source>
</evidence>
<evidence type="ECO:0000259" key="19">
    <source>
        <dbReference type="Pfam" id="PF00912"/>
    </source>
</evidence>
<evidence type="ECO:0000259" key="18">
    <source>
        <dbReference type="Pfam" id="PF00905"/>
    </source>
</evidence>
<keyword evidence="4" id="KW-0328">Glycosyltransferase</keyword>
<dbReference type="GO" id="GO:0009002">
    <property type="term" value="F:serine-type D-Ala-D-Ala carboxypeptidase activity"/>
    <property type="evidence" value="ECO:0007669"/>
    <property type="project" value="UniProtKB-EC"/>
</dbReference>
<dbReference type="InterPro" id="IPR050396">
    <property type="entry name" value="Glycosyltr_51/Transpeptidase"/>
</dbReference>
<reference evidence="20 21" key="1">
    <citation type="submission" date="2017-08" db="EMBL/GenBank/DDBJ databases">
        <title>Complete Genome Sequence of Bacillus kochii Oregon-R-modENCODE STRAIN BDGP4, isolated from Drosophila melanogaster gut.</title>
        <authorList>
            <person name="Wan K.H."/>
            <person name="Yu C."/>
            <person name="Park S."/>
            <person name="Hammonds A.S."/>
            <person name="Booth B.W."/>
            <person name="Celniker S.E."/>
        </authorList>
    </citation>
    <scope>NUCLEOTIDE SEQUENCE [LARGE SCALE GENOMIC DNA]</scope>
    <source>
        <strain evidence="20 21">BDGP4</strain>
    </source>
</reference>
<protein>
    <submittedName>
        <fullName evidence="20">Peptidoglycan glycosyltransferase</fullName>
    </submittedName>
</protein>
<evidence type="ECO:0000256" key="16">
    <source>
        <dbReference type="SAM" id="MobiDB-lite"/>
    </source>
</evidence>
<proteinExistence type="predicted"/>
<evidence type="ECO:0000256" key="8">
    <source>
        <dbReference type="ARBA" id="ARBA00022960"/>
    </source>
</evidence>
<name>A0A248TKE4_9BACI</name>
<dbReference type="EMBL" id="CP022983">
    <property type="protein sequence ID" value="ASV68677.1"/>
    <property type="molecule type" value="Genomic_DNA"/>
</dbReference>
<evidence type="ECO:0000256" key="2">
    <source>
        <dbReference type="ARBA" id="ARBA00022645"/>
    </source>
</evidence>
<comment type="catalytic activity">
    <reaction evidence="15">
        <text>[GlcNAc-(1-&gt;4)-Mur2Ac(oyl-L-Ala-gamma-D-Glu-L-Lys-D-Ala-D-Ala)](n)-di-trans,octa-cis-undecaprenyl diphosphate + beta-D-GlcNAc-(1-&gt;4)-Mur2Ac(oyl-L-Ala-gamma-D-Glu-L-Lys-D-Ala-D-Ala)-di-trans,octa-cis-undecaprenyl diphosphate = [GlcNAc-(1-&gt;4)-Mur2Ac(oyl-L-Ala-gamma-D-Glu-L-Lys-D-Ala-D-Ala)](n+1)-di-trans,octa-cis-undecaprenyl diphosphate + di-trans,octa-cis-undecaprenyl diphosphate + H(+)</text>
        <dbReference type="Rhea" id="RHEA:23708"/>
        <dbReference type="Rhea" id="RHEA-COMP:9602"/>
        <dbReference type="Rhea" id="RHEA-COMP:9603"/>
        <dbReference type="ChEBI" id="CHEBI:15378"/>
        <dbReference type="ChEBI" id="CHEBI:58405"/>
        <dbReference type="ChEBI" id="CHEBI:60033"/>
        <dbReference type="ChEBI" id="CHEBI:78435"/>
        <dbReference type="EC" id="2.4.99.28"/>
    </reaction>
</comment>
<dbReference type="KEGG" id="bko:CKF48_16125"/>
<keyword evidence="12" id="KW-0511">Multifunctional enzyme</keyword>
<accession>A0A248TKE4</accession>
<dbReference type="PANTHER" id="PTHR32282:SF32">
    <property type="entry name" value="PENICILLIN-BINDING PROTEIN 2A"/>
    <property type="match status" value="1"/>
</dbReference>
<dbReference type="InterPro" id="IPR036950">
    <property type="entry name" value="PBP_transglycosylase"/>
</dbReference>
<dbReference type="Proteomes" id="UP000215137">
    <property type="component" value="Chromosome"/>
</dbReference>
<dbReference type="InterPro" id="IPR001460">
    <property type="entry name" value="PCN-bd_Tpept"/>
</dbReference>
<dbReference type="Gene3D" id="2.60.40.10">
    <property type="entry name" value="Immunoglobulins"/>
    <property type="match status" value="1"/>
</dbReference>
<dbReference type="OrthoDB" id="9766909at2"/>
<evidence type="ECO:0000313" key="20">
    <source>
        <dbReference type="EMBL" id="ASV68677.1"/>
    </source>
</evidence>
<dbReference type="GO" id="GO:0008360">
    <property type="term" value="P:regulation of cell shape"/>
    <property type="evidence" value="ECO:0007669"/>
    <property type="project" value="UniProtKB-KW"/>
</dbReference>
<keyword evidence="6 17" id="KW-0812">Transmembrane</keyword>
<feature type="region of interest" description="Disordered" evidence="16">
    <location>
        <begin position="894"/>
        <end position="972"/>
    </location>
</feature>
<evidence type="ECO:0000256" key="1">
    <source>
        <dbReference type="ARBA" id="ARBA00022475"/>
    </source>
</evidence>
<comment type="catalytic activity">
    <reaction evidence="14">
        <text>Preferential cleavage: (Ac)2-L-Lys-D-Ala-|-D-Ala. Also transpeptidation of peptidyl-alanyl moieties that are N-acyl substituents of D-alanine.</text>
        <dbReference type="EC" id="3.4.16.4"/>
    </reaction>
</comment>
<evidence type="ECO:0000256" key="13">
    <source>
        <dbReference type="ARBA" id="ARBA00023316"/>
    </source>
</evidence>
<dbReference type="GO" id="GO:0009252">
    <property type="term" value="P:peptidoglycan biosynthetic process"/>
    <property type="evidence" value="ECO:0007669"/>
    <property type="project" value="UniProtKB-KW"/>
</dbReference>
<dbReference type="SUPFAM" id="SSF53955">
    <property type="entry name" value="Lysozyme-like"/>
    <property type="match status" value="1"/>
</dbReference>
<evidence type="ECO:0000256" key="10">
    <source>
        <dbReference type="ARBA" id="ARBA00022989"/>
    </source>
</evidence>
<keyword evidence="1" id="KW-1003">Cell membrane</keyword>
<dbReference type="InterPro" id="IPR001264">
    <property type="entry name" value="Glyco_trans_51"/>
</dbReference>
<keyword evidence="9" id="KW-0573">Peptidoglycan synthesis</keyword>
<feature type="domain" description="Penicillin-binding protein transpeptidase" evidence="18">
    <location>
        <begin position="420"/>
        <end position="664"/>
    </location>
</feature>
<keyword evidence="3" id="KW-0645">Protease</keyword>
<feature type="compositionally biased region" description="Basic and acidic residues" evidence="16">
    <location>
        <begin position="910"/>
        <end position="954"/>
    </location>
</feature>
<keyword evidence="11 17" id="KW-0472">Membrane</keyword>
<dbReference type="Gene3D" id="3.90.1310.40">
    <property type="match status" value="1"/>
</dbReference>
<evidence type="ECO:0000256" key="4">
    <source>
        <dbReference type="ARBA" id="ARBA00022676"/>
    </source>
</evidence>
<dbReference type="InterPro" id="IPR013783">
    <property type="entry name" value="Ig-like_fold"/>
</dbReference>
<evidence type="ECO:0000256" key="7">
    <source>
        <dbReference type="ARBA" id="ARBA00022801"/>
    </source>
</evidence>
<dbReference type="GO" id="GO:0006508">
    <property type="term" value="P:proteolysis"/>
    <property type="evidence" value="ECO:0007669"/>
    <property type="project" value="UniProtKB-KW"/>
</dbReference>
<evidence type="ECO:0000256" key="15">
    <source>
        <dbReference type="ARBA" id="ARBA00049902"/>
    </source>
</evidence>
<evidence type="ECO:0000256" key="12">
    <source>
        <dbReference type="ARBA" id="ARBA00023268"/>
    </source>
</evidence>
<evidence type="ECO:0000256" key="14">
    <source>
        <dbReference type="ARBA" id="ARBA00034000"/>
    </source>
</evidence>
<dbReference type="GO" id="GO:0008955">
    <property type="term" value="F:peptidoglycan glycosyltransferase activity"/>
    <property type="evidence" value="ECO:0007669"/>
    <property type="project" value="UniProtKB-EC"/>
</dbReference>
<feature type="compositionally biased region" description="Low complexity" evidence="16">
    <location>
        <begin position="835"/>
        <end position="847"/>
    </location>
</feature>
<dbReference type="InterPro" id="IPR012338">
    <property type="entry name" value="Beta-lactam/transpept-like"/>
</dbReference>
<keyword evidence="8" id="KW-0133">Cell shape</keyword>
<dbReference type="RefSeq" id="WP_095372247.1">
    <property type="nucleotide sequence ID" value="NZ_CP022983.1"/>
</dbReference>
<keyword evidence="10 17" id="KW-1133">Transmembrane helix</keyword>
<organism evidence="20 21">
    <name type="scientific">Cytobacillus kochii</name>
    <dbReference type="NCBI Taxonomy" id="859143"/>
    <lineage>
        <taxon>Bacteria</taxon>
        <taxon>Bacillati</taxon>
        <taxon>Bacillota</taxon>
        <taxon>Bacilli</taxon>
        <taxon>Bacillales</taxon>
        <taxon>Bacillaceae</taxon>
        <taxon>Cytobacillus</taxon>
    </lineage>
</organism>
<keyword evidence="7" id="KW-0378">Hydrolase</keyword>
<feature type="region of interest" description="Disordered" evidence="16">
    <location>
        <begin position="831"/>
        <end position="852"/>
    </location>
</feature>
<evidence type="ECO:0000256" key="17">
    <source>
        <dbReference type="SAM" id="Phobius"/>
    </source>
</evidence>
<dbReference type="Gene3D" id="1.10.3810.10">
    <property type="entry name" value="Biosynthetic peptidoglycan transglycosylase-like"/>
    <property type="match status" value="1"/>
</dbReference>
<dbReference type="Gene3D" id="3.40.710.10">
    <property type="entry name" value="DD-peptidase/beta-lactamase superfamily"/>
    <property type="match status" value="1"/>
</dbReference>
<evidence type="ECO:0000313" key="21">
    <source>
        <dbReference type="Proteomes" id="UP000215137"/>
    </source>
</evidence>
<feature type="domain" description="Glycosyl transferase family 51" evidence="19">
    <location>
        <begin position="99"/>
        <end position="283"/>
    </location>
</feature>
<dbReference type="SUPFAM" id="SSF56601">
    <property type="entry name" value="beta-lactamase/transpeptidase-like"/>
    <property type="match status" value="1"/>
</dbReference>
<dbReference type="GO" id="GO:0008658">
    <property type="term" value="F:penicillin binding"/>
    <property type="evidence" value="ECO:0007669"/>
    <property type="project" value="InterPro"/>
</dbReference>